<dbReference type="InterPro" id="IPR029058">
    <property type="entry name" value="AB_hydrolase_fold"/>
</dbReference>
<dbReference type="RefSeq" id="WP_290401504.1">
    <property type="nucleotide sequence ID" value="NZ_JAUHLN010000005.1"/>
</dbReference>
<dbReference type="Proteomes" id="UP001168694">
    <property type="component" value="Unassembled WGS sequence"/>
</dbReference>
<dbReference type="Pfam" id="PF02230">
    <property type="entry name" value="Abhydrolase_2"/>
    <property type="match status" value="1"/>
</dbReference>
<comment type="caution">
    <text evidence="2">The sequence shown here is derived from an EMBL/GenBank/DDBJ whole genome shotgun (WGS) entry which is preliminary data.</text>
</comment>
<evidence type="ECO:0000313" key="2">
    <source>
        <dbReference type="EMBL" id="MDN4075392.1"/>
    </source>
</evidence>
<feature type="domain" description="Phospholipase/carboxylesterase/thioesterase" evidence="1">
    <location>
        <begin position="4"/>
        <end position="93"/>
    </location>
</feature>
<dbReference type="SUPFAM" id="SSF53474">
    <property type="entry name" value="alpha/beta-Hydrolases"/>
    <property type="match status" value="1"/>
</dbReference>
<dbReference type="EMBL" id="JAUHLN010000005">
    <property type="protein sequence ID" value="MDN4075392.1"/>
    <property type="molecule type" value="Genomic_DNA"/>
</dbReference>
<sequence>MSLALVLGNAIKGIVAMHGYIPSFVKEEYPIKSIKNLNVFISDGETDPIFPVQIGQENYNYLLEHSGSVKYITYPVGHEVSSTHKRDLAEWLYQACSNTYQVK</sequence>
<accession>A0ABT8EBT5</accession>
<gene>
    <name evidence="2" type="ORF">QYF49_20750</name>
</gene>
<name>A0ABT8EBT5_9BACL</name>
<organism evidence="2 3">
    <name type="scientific">Fictibacillus terranigra</name>
    <dbReference type="NCBI Taxonomy" id="3058424"/>
    <lineage>
        <taxon>Bacteria</taxon>
        <taxon>Bacillati</taxon>
        <taxon>Bacillota</taxon>
        <taxon>Bacilli</taxon>
        <taxon>Bacillales</taxon>
        <taxon>Fictibacillaceae</taxon>
        <taxon>Fictibacillus</taxon>
    </lineage>
</organism>
<dbReference type="Gene3D" id="3.40.50.1820">
    <property type="entry name" value="alpha/beta hydrolase"/>
    <property type="match status" value="1"/>
</dbReference>
<proteinExistence type="predicted"/>
<evidence type="ECO:0000313" key="3">
    <source>
        <dbReference type="Proteomes" id="UP001168694"/>
    </source>
</evidence>
<evidence type="ECO:0000259" key="1">
    <source>
        <dbReference type="Pfam" id="PF02230"/>
    </source>
</evidence>
<protein>
    <recommendedName>
        <fullName evidence="1">Phospholipase/carboxylesterase/thioesterase domain-containing protein</fullName>
    </recommendedName>
</protein>
<reference evidence="2" key="1">
    <citation type="submission" date="2023-06" db="EMBL/GenBank/DDBJ databases">
        <title>Draft Genome Sequences of Representative Paenibacillus Polymyxa, Bacillus cereus, Fictibacillus sp., and Brevibacillus agri Strains Isolated from Amazonian Dark Earth.</title>
        <authorList>
            <person name="Pellegrinetti T.A."/>
            <person name="Cunha I.C.M."/>
            <person name="Chaves M.G."/>
            <person name="Freitas A.S."/>
            <person name="Silva A.V.R."/>
            <person name="Tsai S.M."/>
            <person name="Mendes L.W."/>
        </authorList>
    </citation>
    <scope>NUCLEOTIDE SEQUENCE</scope>
    <source>
        <strain evidence="2">CENA-BCM004</strain>
    </source>
</reference>
<keyword evidence="3" id="KW-1185">Reference proteome</keyword>
<dbReference type="InterPro" id="IPR003140">
    <property type="entry name" value="PLipase/COase/thioEstase"/>
</dbReference>